<sequence length="55" mass="6409">NLRSDNHFNAILADAGEMTSEIDADKNFESIPRHQVRLRKRQFENKNQDEPIIDA</sequence>
<dbReference type="Proteomes" id="UP000499080">
    <property type="component" value="Unassembled WGS sequence"/>
</dbReference>
<reference evidence="1 2" key="1">
    <citation type="journal article" date="2019" name="Sci. Rep.">
        <title>Orb-weaving spider Araneus ventricosus genome elucidates the spidroin gene catalogue.</title>
        <authorList>
            <person name="Kono N."/>
            <person name="Nakamura H."/>
            <person name="Ohtoshi R."/>
            <person name="Moran D.A.P."/>
            <person name="Shinohara A."/>
            <person name="Yoshida Y."/>
            <person name="Fujiwara M."/>
            <person name="Mori M."/>
            <person name="Tomita M."/>
            <person name="Arakawa K."/>
        </authorList>
    </citation>
    <scope>NUCLEOTIDE SEQUENCE [LARGE SCALE GENOMIC DNA]</scope>
</reference>
<dbReference type="AlphaFoldDB" id="A0A4Y2FXW7"/>
<feature type="non-terminal residue" evidence="1">
    <location>
        <position position="1"/>
    </location>
</feature>
<proteinExistence type="predicted"/>
<keyword evidence="2" id="KW-1185">Reference proteome</keyword>
<comment type="caution">
    <text evidence="1">The sequence shown here is derived from an EMBL/GenBank/DDBJ whole genome shotgun (WGS) entry which is preliminary data.</text>
</comment>
<gene>
    <name evidence="1" type="ORF">AVEN_17835_1</name>
</gene>
<dbReference type="EMBL" id="BGPR01175691">
    <property type="protein sequence ID" value="GBM45981.1"/>
    <property type="molecule type" value="Genomic_DNA"/>
</dbReference>
<organism evidence="1 2">
    <name type="scientific">Araneus ventricosus</name>
    <name type="common">Orbweaver spider</name>
    <name type="synonym">Epeira ventricosa</name>
    <dbReference type="NCBI Taxonomy" id="182803"/>
    <lineage>
        <taxon>Eukaryota</taxon>
        <taxon>Metazoa</taxon>
        <taxon>Ecdysozoa</taxon>
        <taxon>Arthropoda</taxon>
        <taxon>Chelicerata</taxon>
        <taxon>Arachnida</taxon>
        <taxon>Araneae</taxon>
        <taxon>Araneomorphae</taxon>
        <taxon>Entelegynae</taxon>
        <taxon>Araneoidea</taxon>
        <taxon>Araneidae</taxon>
        <taxon>Araneus</taxon>
    </lineage>
</organism>
<name>A0A4Y2FXW7_ARAVE</name>
<accession>A0A4Y2FXW7</accession>
<protein>
    <submittedName>
        <fullName evidence="1">Uncharacterized protein</fullName>
    </submittedName>
</protein>
<dbReference type="OrthoDB" id="6694091at2759"/>
<evidence type="ECO:0000313" key="2">
    <source>
        <dbReference type="Proteomes" id="UP000499080"/>
    </source>
</evidence>
<evidence type="ECO:0000313" key="1">
    <source>
        <dbReference type="EMBL" id="GBM45981.1"/>
    </source>
</evidence>